<feature type="compositionally biased region" description="Acidic residues" evidence="1">
    <location>
        <begin position="268"/>
        <end position="285"/>
    </location>
</feature>
<feature type="region of interest" description="Disordered" evidence="1">
    <location>
        <begin position="241"/>
        <end position="285"/>
    </location>
</feature>
<evidence type="ECO:0000313" key="2">
    <source>
        <dbReference type="EMBL" id="KMZ59078.1"/>
    </source>
</evidence>
<dbReference type="PANTHER" id="PTHR33870:SF4">
    <property type="entry name" value="CARDIOMYOPATHY-ASSOCIATED PROTEIN"/>
    <property type="match status" value="1"/>
</dbReference>
<dbReference type="OrthoDB" id="1908091at2759"/>
<dbReference type="STRING" id="29655.A0A0K9NR46"/>
<dbReference type="OMA" id="FDRQNTM"/>
<organism evidence="2 3">
    <name type="scientific">Zostera marina</name>
    <name type="common">Eelgrass</name>
    <dbReference type="NCBI Taxonomy" id="29655"/>
    <lineage>
        <taxon>Eukaryota</taxon>
        <taxon>Viridiplantae</taxon>
        <taxon>Streptophyta</taxon>
        <taxon>Embryophyta</taxon>
        <taxon>Tracheophyta</taxon>
        <taxon>Spermatophyta</taxon>
        <taxon>Magnoliopsida</taxon>
        <taxon>Liliopsida</taxon>
        <taxon>Zosteraceae</taxon>
        <taxon>Zostera</taxon>
    </lineage>
</organism>
<protein>
    <submittedName>
        <fullName evidence="2">Uncharacterized protein</fullName>
    </submittedName>
</protein>
<name>A0A0K9NR46_ZOSMR</name>
<proteinExistence type="predicted"/>
<dbReference type="EMBL" id="LFYR01001803">
    <property type="protein sequence ID" value="KMZ59078.1"/>
    <property type="molecule type" value="Genomic_DNA"/>
</dbReference>
<comment type="caution">
    <text evidence="2">The sequence shown here is derived from an EMBL/GenBank/DDBJ whole genome shotgun (WGS) entry which is preliminary data.</text>
</comment>
<dbReference type="PANTHER" id="PTHR33870">
    <property type="entry name" value="CARDIOMYOPATHY-ASSOCIATED PROTEIN"/>
    <property type="match status" value="1"/>
</dbReference>
<reference evidence="3" key="1">
    <citation type="journal article" date="2016" name="Nature">
        <title>The genome of the seagrass Zostera marina reveals angiosperm adaptation to the sea.</title>
        <authorList>
            <person name="Olsen J.L."/>
            <person name="Rouze P."/>
            <person name="Verhelst B."/>
            <person name="Lin Y.-C."/>
            <person name="Bayer T."/>
            <person name="Collen J."/>
            <person name="Dattolo E."/>
            <person name="De Paoli E."/>
            <person name="Dittami S."/>
            <person name="Maumus F."/>
            <person name="Michel G."/>
            <person name="Kersting A."/>
            <person name="Lauritano C."/>
            <person name="Lohaus R."/>
            <person name="Toepel M."/>
            <person name="Tonon T."/>
            <person name="Vanneste K."/>
            <person name="Amirebrahimi M."/>
            <person name="Brakel J."/>
            <person name="Bostroem C."/>
            <person name="Chovatia M."/>
            <person name="Grimwood J."/>
            <person name="Jenkins J.W."/>
            <person name="Jueterbock A."/>
            <person name="Mraz A."/>
            <person name="Stam W.T."/>
            <person name="Tice H."/>
            <person name="Bornberg-Bauer E."/>
            <person name="Green P.J."/>
            <person name="Pearson G.A."/>
            <person name="Procaccini G."/>
            <person name="Duarte C.M."/>
            <person name="Schmutz J."/>
            <person name="Reusch T.B.H."/>
            <person name="Van de Peer Y."/>
        </authorList>
    </citation>
    <scope>NUCLEOTIDE SEQUENCE [LARGE SCALE GENOMIC DNA]</scope>
    <source>
        <strain evidence="3">cv. Finnish</strain>
    </source>
</reference>
<dbReference type="Proteomes" id="UP000036987">
    <property type="component" value="Unassembled WGS sequence"/>
</dbReference>
<feature type="compositionally biased region" description="Acidic residues" evidence="1">
    <location>
        <begin position="242"/>
        <end position="251"/>
    </location>
</feature>
<feature type="region of interest" description="Disordered" evidence="1">
    <location>
        <begin position="388"/>
        <end position="455"/>
    </location>
</feature>
<keyword evidence="3" id="KW-1185">Reference proteome</keyword>
<gene>
    <name evidence="2" type="ORF">ZOSMA_6G00060</name>
</gene>
<sequence length="1639" mass="185597">MDTDIKFKDVAMYIGKYLIFFVKISCREVCNHPFLVVFVLFSYLLHNLHPGLFSFLVNSAPVITCTMLLLGTLVSYGDPHIPKIGEEGEMEFNHTVSKSSLHKTTRDLGIMKEAREKRQVQVGEEMIDYSGWDFTNILGNIWRSKGDDNPNIANCATSVVEKEYILEMHDDERMNKEGNEGASKVVNDHSMVKEGVDLELSDTDQDRHGSNASMSDIIPMLEELHPLLDSELSEAVHIKIDDSDDTAEMSSEDLGSYYGSEDFNQVNENEEDDEQVSEEKDDDGEASAMAWTAYDLNNVLDLGNSELERNERLEEMIVKQKTMRRSIKVENLFDQYDSQLKISPVCTTKQNPFDDHNGSQENTCLPPIPDSAPPILYKLRSPSDDFSITRANDGDIDEINHANDGDIAGMDLRKQPFMPARNLPSHSPTRYDSGEPFSRNDKANKPLAEPLNFTDKQSFSQFQRELSKTNDYKFDSLSLDSDPEDHVHEEKLVENEDFPISYDDASQLGAAEFAAMNSSSFSDVKGKHLYLNDVEDAEIIPVNDVPDSMDRDERQAECIGYSPIETSNIDILLDPLLSLDERYAKQRSCRRVSFQLGESLADIQPCDYGMKKSPVTDTYTGLTDVSPEQPITNRELIEDINAYETEEPLVPMNIDDDSVIFPSAFTQDDSFIGICTTHPVRETGLFTFSEGDPVNMNSTNTEGEIQAELVKVSSYISQSDEVFPLQHPFNETTGVTSTTKMEEISGVASFKSDGNSILEDNAGILEIVGQSVEDMHVLNKQTDSGCRNETSIGKIKSHESVSNESSRIQVEPQTVKDPNAVLKEMERSLIDYSEDDAHQSLEVHSKNCGDEETSFVPKHETEQNTEGTNKNMKFHKEVNEMEAKSVDGGMNIKDDPTDVQLECNMDIQSKPHEDYDVKTHSSQNIELSLEQFSEGIDDMTGKDSECSFERGSERHIEQQNMETQSDIHEEEAKQDTSTLEDICFEVGESQNQLLPSLEKESDLHEIIAGSTEELNLAMEQFDGQNTMHSLDEKHNKFEDVSLSVEKESDLHEIVAGSTEELNMAIEKFDRQNTMHFLYQEPNKSEDVSLSVEKESDLHEIVAGSTKELNIAIEKFDRQNTMHYLDQKHNKSEDVLPTVEKESDLHEIIAGTPSELNLAIEQFDRQNTMHTLDEKYSKSEHVSPSVKNDSDLHEIVAGSTEELNLAMEQFDGQNTMHSLDEKHNKFEDVSLSVEKESDLHEIVAGSTEELNMAIEKFDRQNTMHFLYQEPNKSEDVSLSVEKESDLHEIVAGSTKELNIAIEKFDRQNTMHYLDQKHNKSEDVLPTVEKESDLHEIIAGTPSELNLAIEQFDRQNTMHTLDEKYNKSEHVSPSVKNDPDLHEIMAGSTEELNLAMEQFDGQNTMHSLDEKHNKFEDVSPSVKNDSDLHEIVAGSTEELNMGIEKFGRQYTSKHIECETSFEADENEKQMDLDMEMHPHMPEVKASNVEELNMSMKQFDRQNTSQYIECKTSFDTDEIEKQTEHTVQIDSHMLENKMDDKVEVHSPKHAVELAPNTQESNMALKEFDRNKSSVLEKFIGSETLFGLDDVEDQVNPNVEMYSVMNKVETFPEEGSSEFEDAPLDFEQTEIHLNSDSKTKPAI</sequence>
<evidence type="ECO:0000313" key="3">
    <source>
        <dbReference type="Proteomes" id="UP000036987"/>
    </source>
</evidence>
<evidence type="ECO:0000256" key="1">
    <source>
        <dbReference type="SAM" id="MobiDB-lite"/>
    </source>
</evidence>
<accession>A0A0K9NR46</accession>